<evidence type="ECO:0000313" key="2">
    <source>
        <dbReference type="Proteomes" id="UP000198634"/>
    </source>
</evidence>
<proteinExistence type="predicted"/>
<gene>
    <name evidence="1" type="ORF">SAMN04488092_11489</name>
</gene>
<dbReference type="EMBL" id="FOEP01000014">
    <property type="protein sequence ID" value="SEQ84133.1"/>
    <property type="molecule type" value="Genomic_DNA"/>
</dbReference>
<evidence type="ECO:0000313" key="1">
    <source>
        <dbReference type="EMBL" id="SEQ84133.1"/>
    </source>
</evidence>
<name>A0A1H9JBH5_9RHOB</name>
<organism evidence="1 2">
    <name type="scientific">Thalassovita taeanensis</name>
    <dbReference type="NCBI Taxonomy" id="657014"/>
    <lineage>
        <taxon>Bacteria</taxon>
        <taxon>Pseudomonadati</taxon>
        <taxon>Pseudomonadota</taxon>
        <taxon>Alphaproteobacteria</taxon>
        <taxon>Rhodobacterales</taxon>
        <taxon>Roseobacteraceae</taxon>
        <taxon>Thalassovita</taxon>
    </lineage>
</organism>
<dbReference type="RefSeq" id="WP_090270818.1">
    <property type="nucleotide sequence ID" value="NZ_FOEP01000014.1"/>
</dbReference>
<accession>A0A1H9JBH5</accession>
<dbReference type="AlphaFoldDB" id="A0A1H9JBH5"/>
<reference evidence="1 2" key="1">
    <citation type="submission" date="2016-10" db="EMBL/GenBank/DDBJ databases">
        <authorList>
            <person name="de Groot N.N."/>
        </authorList>
    </citation>
    <scope>NUCLEOTIDE SEQUENCE [LARGE SCALE GENOMIC DNA]</scope>
    <source>
        <strain evidence="1 2">DSM 22007</strain>
    </source>
</reference>
<dbReference type="Proteomes" id="UP000198634">
    <property type="component" value="Unassembled WGS sequence"/>
</dbReference>
<keyword evidence="2" id="KW-1185">Reference proteome</keyword>
<protein>
    <submittedName>
        <fullName evidence="1">Uncharacterized protein</fullName>
    </submittedName>
</protein>
<sequence>MDHIAVLHALHAWGTADREQRNALLIQMGVPAEKLRNAPDYYDSCMDMCAEKEMEATNACLEKFGDDDEKLLKCAEKVTKRLTRCYEGCDKMLEGD</sequence>